<dbReference type="EMBL" id="JAAIUW010000003">
    <property type="protein sequence ID" value="KAF7838173.1"/>
    <property type="molecule type" value="Genomic_DNA"/>
</dbReference>
<organism evidence="1 2">
    <name type="scientific">Senna tora</name>
    <dbReference type="NCBI Taxonomy" id="362788"/>
    <lineage>
        <taxon>Eukaryota</taxon>
        <taxon>Viridiplantae</taxon>
        <taxon>Streptophyta</taxon>
        <taxon>Embryophyta</taxon>
        <taxon>Tracheophyta</taxon>
        <taxon>Spermatophyta</taxon>
        <taxon>Magnoliopsida</taxon>
        <taxon>eudicotyledons</taxon>
        <taxon>Gunneridae</taxon>
        <taxon>Pentapetalae</taxon>
        <taxon>rosids</taxon>
        <taxon>fabids</taxon>
        <taxon>Fabales</taxon>
        <taxon>Fabaceae</taxon>
        <taxon>Caesalpinioideae</taxon>
        <taxon>Cassia clade</taxon>
        <taxon>Senna</taxon>
    </lineage>
</organism>
<evidence type="ECO:0000313" key="1">
    <source>
        <dbReference type="EMBL" id="KAF7838173.1"/>
    </source>
</evidence>
<reference evidence="1" key="1">
    <citation type="submission" date="2020-09" db="EMBL/GenBank/DDBJ databases">
        <title>Genome-Enabled Discovery of Anthraquinone Biosynthesis in Senna tora.</title>
        <authorList>
            <person name="Kang S.-H."/>
            <person name="Pandey R.P."/>
            <person name="Lee C.-M."/>
            <person name="Sim J.-S."/>
            <person name="Jeong J.-T."/>
            <person name="Choi B.-S."/>
            <person name="Jung M."/>
            <person name="Ginzburg D."/>
            <person name="Zhao K."/>
            <person name="Won S.Y."/>
            <person name="Oh T.-J."/>
            <person name="Yu Y."/>
            <person name="Kim N.-H."/>
            <person name="Lee O.R."/>
            <person name="Lee T.-H."/>
            <person name="Bashyal P."/>
            <person name="Kim T.-S."/>
            <person name="Lee W.-H."/>
            <person name="Kawkins C."/>
            <person name="Kim C.-K."/>
            <person name="Kim J.S."/>
            <person name="Ahn B.O."/>
            <person name="Rhee S.Y."/>
            <person name="Sohng J.K."/>
        </authorList>
    </citation>
    <scope>NUCLEOTIDE SEQUENCE</scope>
    <source>
        <tissue evidence="1">Leaf</tissue>
    </source>
</reference>
<protein>
    <submittedName>
        <fullName evidence="1">Uncharacterized protein</fullName>
    </submittedName>
</protein>
<evidence type="ECO:0000313" key="2">
    <source>
        <dbReference type="Proteomes" id="UP000634136"/>
    </source>
</evidence>
<comment type="caution">
    <text evidence="1">The sequence shown here is derived from an EMBL/GenBank/DDBJ whole genome shotgun (WGS) entry which is preliminary data.</text>
</comment>
<dbReference type="AlphaFoldDB" id="A0A834X4Q2"/>
<proteinExistence type="predicted"/>
<keyword evidence="2" id="KW-1185">Reference proteome</keyword>
<dbReference type="Proteomes" id="UP000634136">
    <property type="component" value="Unassembled WGS sequence"/>
</dbReference>
<accession>A0A834X4Q2</accession>
<name>A0A834X4Q2_9FABA</name>
<sequence>MHCSSRFHLFSLGRFRLPVQSASRFSIGRPSNLSSIPQGRNWLFNNFEESGSRVLQLLLEHDILVM</sequence>
<gene>
    <name evidence="1" type="ORF">G2W53_006655</name>
</gene>